<evidence type="ECO:0000313" key="1">
    <source>
        <dbReference type="EMBL" id="XCH45431.1"/>
    </source>
</evidence>
<protein>
    <submittedName>
        <fullName evidence="1">Uncharacterized protein</fullName>
    </submittedName>
</protein>
<accession>A0AAU8GW15</accession>
<organism evidence="1">
    <name type="scientific">Pseudomonas phage PAB1</name>
    <dbReference type="NCBI Taxonomy" id="3230128"/>
    <lineage>
        <taxon>Viruses</taxon>
    </lineage>
</organism>
<name>A0AAU8GW15_9VIRU</name>
<reference evidence="1" key="1">
    <citation type="submission" date="2024-06" db="EMBL/GenBank/DDBJ databases">
        <authorList>
            <person name="Rimon A."/>
            <person name="Yerushalmy O."/>
            <person name="Braunstein R."/>
            <person name="Alkalay-Oren S."/>
            <person name="Coppenhagn-Glazer S."/>
            <person name="Hazan R."/>
        </authorList>
    </citation>
    <scope>NUCLEOTIDE SEQUENCE</scope>
</reference>
<dbReference type="EMBL" id="PP931177">
    <property type="protein sequence ID" value="XCH45431.1"/>
    <property type="molecule type" value="Genomic_DNA"/>
</dbReference>
<sequence length="66" mass="7241">MELVSSAGTSLVVVKEAAVHEHFGDPGYKKYNVTKLMRLDDSDGRRAFNAGTNAGRNMEIVRSVED</sequence>
<proteinExistence type="predicted"/>